<dbReference type="OrthoDB" id="10254377at2759"/>
<dbReference type="GO" id="GO:0005886">
    <property type="term" value="C:plasma membrane"/>
    <property type="evidence" value="ECO:0007669"/>
    <property type="project" value="TreeGrafter"/>
</dbReference>
<feature type="compositionally biased region" description="Low complexity" evidence="3">
    <location>
        <begin position="1147"/>
        <end position="1156"/>
    </location>
</feature>
<evidence type="ECO:0008006" key="8">
    <source>
        <dbReference type="Google" id="ProtNLM"/>
    </source>
</evidence>
<proteinExistence type="predicted"/>
<evidence type="ECO:0000313" key="6">
    <source>
        <dbReference type="EMBL" id="ORZ15818.1"/>
    </source>
</evidence>
<feature type="compositionally biased region" description="Low complexity" evidence="3">
    <location>
        <begin position="1057"/>
        <end position="1083"/>
    </location>
</feature>
<dbReference type="PROSITE" id="PS50009">
    <property type="entry name" value="RASGEF_CAT"/>
    <property type="match status" value="1"/>
</dbReference>
<organism evidence="6 7">
    <name type="scientific">Absidia repens</name>
    <dbReference type="NCBI Taxonomy" id="90262"/>
    <lineage>
        <taxon>Eukaryota</taxon>
        <taxon>Fungi</taxon>
        <taxon>Fungi incertae sedis</taxon>
        <taxon>Mucoromycota</taxon>
        <taxon>Mucoromycotina</taxon>
        <taxon>Mucoromycetes</taxon>
        <taxon>Mucorales</taxon>
        <taxon>Cunninghamellaceae</taxon>
        <taxon>Absidia</taxon>
    </lineage>
</organism>
<gene>
    <name evidence="6" type="ORF">BCR42DRAFT_415959</name>
</gene>
<dbReference type="Proteomes" id="UP000193560">
    <property type="component" value="Unassembled WGS sequence"/>
</dbReference>
<dbReference type="InterPro" id="IPR000651">
    <property type="entry name" value="Ras-like_Gua-exchang_fac_N"/>
</dbReference>
<feature type="compositionally biased region" description="Polar residues" evidence="3">
    <location>
        <begin position="851"/>
        <end position="863"/>
    </location>
</feature>
<dbReference type="InterPro" id="IPR008937">
    <property type="entry name" value="Ras-like_GEF"/>
</dbReference>
<feature type="region of interest" description="Disordered" evidence="3">
    <location>
        <begin position="743"/>
        <end position="868"/>
    </location>
</feature>
<sequence>MASDDRYKEAAALTTKLDLPQETALPARRKRNHSLIPIELMNPSEGGMERAALATVFGVREYTEPKVFWERQILANNTTVSAPSNNDDEQQQHPTSTSGISQGYVSITSKSVLSNPLASNISAYRRKQLPPSPSQDPQQQQHLDTAHSQQSIASYVDSVLETVGKGQFRTTMPNNTRSSSGNRGDTFALPDIPVVSKFDDWSQVLPLSTSITRGVAGSGDDGAAYILSSASVKSSVDQYEQEVPLHAMHAKQLENEVAPPLVFLSYPPAIFDLLKSDTDDRIVIWGPDPQAVSASEATTPMVSTISKTSPSPPSNVGFSSNTTSSTAPTLSIHSAHSTNDKKPKRRWINKVKQSIHPSSSGDHQHSFNTSNYYDEKKGSWIDHQQQKPKHNLRSRFGRQRSTSSKNGRQQHSSLSTLQPSSLSSSHSTVVAPKVIEAATVEKLVEKLTVTLDYTFMTDFFLTYRTFISPTQLCKLLILRFRWGLENNEDDRCIVRIRTFVVIRHWLLNYFVHDYTPSRELREILTMFLNALPSHPLIKHSPRDQRIVKGLKRVVRRLKKVHYPRSSQHVQVISPPPPVFDEVQVRHMVHAKLSQSPLRRKTEGLIQKGMAVEDRHHGNVAFQDARMAEIVVIGSSDKSPLPPSTPQPPTTATTIAATVSPSPVNDNDHLHPSSLPVVTTTHHQPEEPHLPSNSLDVNDHISKRNRNVSQNSIARYATSAFARGRHHQQELQRARVKESYLRRMEQQKRMLQQENQLQPQSTGTDLDSHQQELQSHRSSVVSDASLESLVSPGTTDDELYDDDEDDDDEYETDDSSEADTDEGIINLDQPSHTIPATAPPPPPSHATDDDAMQQNHHTSNSKASSQHRRSVYNAELSDLSPLVSPNGSVLNGPLLYRPNGDNFMNKSVSLNDSNKQQTAQDSSMQQIDDQKADASSTATTLQRTKGGAVTASGRRVSWNNSNNITINNRLSKSFAENDGEKMALDELSTQEAKVLVESPTSILSAPTRLSTHEEQVGPELSSIKTKPQRKLSKRLIKAFRSAGNIRSGRTTATQPEMTTSSTAASSISHSSSTAAHQHQHQISTPASSQLNKVIDQDSAWGSAKPQHRHAHQQPNFSHFEDLRTSLDEILPPSVPPHDQNKEKDEKYQQQQQQQQQQRSQVIELDIPRWGSSDITPSPTSLFRSRPMVLQHRSHSLAQQLCLVEKWVLLQVDWEEMVHCRWTKMGNHSSLTDEDDYRRMDENGNMIHMDDDHHVAATYYSRQTRQLQLMRGEQEGGVQQLIKRFNTVCQWVSGEIVRTPSLDDRVLVIEKFIRLAQKCQTYSNFATLVQILLGLQSPSVSRLRKTWARVADSEMRLLEQLSSFTSPMKNWKHIRDNMTVVAEEYGMSPKEVQIQLPGSIDRQLNQPKIKLPFGGCIPFLGLYLSDLVFNSEQPSYLEPSHDHHKIYQSYTKTSTNISPLLRQPLVNFRKHRIIATIIKRFLTFRDLASRYSFEQLDPLYSDCFHLEALETETIRQLSLIIEPPPLST</sequence>
<feature type="compositionally biased region" description="Polar residues" evidence="3">
    <location>
        <begin position="316"/>
        <end position="337"/>
    </location>
</feature>
<feature type="compositionally biased region" description="Polar residues" evidence="3">
    <location>
        <begin position="904"/>
        <end position="942"/>
    </location>
</feature>
<feature type="compositionally biased region" description="Polar residues" evidence="3">
    <location>
        <begin position="293"/>
        <end position="308"/>
    </location>
</feature>
<evidence type="ECO:0000313" key="7">
    <source>
        <dbReference type="Proteomes" id="UP000193560"/>
    </source>
</evidence>
<dbReference type="InterPro" id="IPR023578">
    <property type="entry name" value="Ras_GEF_dom_sf"/>
</dbReference>
<keyword evidence="1 2" id="KW-0344">Guanine-nucleotide releasing factor</keyword>
<dbReference type="GO" id="GO:0007265">
    <property type="term" value="P:Ras protein signal transduction"/>
    <property type="evidence" value="ECO:0007669"/>
    <property type="project" value="TreeGrafter"/>
</dbReference>
<dbReference type="SMART" id="SM00229">
    <property type="entry name" value="RasGEFN"/>
    <property type="match status" value="1"/>
</dbReference>
<protein>
    <recommendedName>
        <fullName evidence="8">Ras guanine nucleotide exchange factor domain-containing protein</fullName>
    </recommendedName>
</protein>
<feature type="compositionally biased region" description="Basic residues" evidence="3">
    <location>
        <begin position="386"/>
        <end position="398"/>
    </location>
</feature>
<dbReference type="CDD" id="cd06224">
    <property type="entry name" value="REM"/>
    <property type="match status" value="1"/>
</dbReference>
<dbReference type="GO" id="GO:0005085">
    <property type="term" value="F:guanyl-nucleotide exchange factor activity"/>
    <property type="evidence" value="ECO:0007669"/>
    <property type="project" value="UniProtKB-KW"/>
</dbReference>
<dbReference type="Pfam" id="PF00618">
    <property type="entry name" value="RasGEF_N"/>
    <property type="match status" value="1"/>
</dbReference>
<dbReference type="PANTHER" id="PTHR23113:SF363">
    <property type="entry name" value="PROTEIN SON OF SEVENLESS"/>
    <property type="match status" value="1"/>
</dbReference>
<evidence type="ECO:0000259" key="5">
    <source>
        <dbReference type="PROSITE" id="PS50212"/>
    </source>
</evidence>
<feature type="region of interest" description="Disordered" evidence="3">
    <location>
        <begin position="1127"/>
        <end position="1159"/>
    </location>
</feature>
<feature type="domain" description="N-terminal Ras-GEF" evidence="5">
    <location>
        <begin position="431"/>
        <end position="558"/>
    </location>
</feature>
<feature type="region of interest" description="Disordered" evidence="3">
    <location>
        <begin position="293"/>
        <end position="346"/>
    </location>
</feature>
<feature type="compositionally biased region" description="Polar residues" evidence="3">
    <location>
        <begin position="92"/>
        <end position="102"/>
    </location>
</feature>
<dbReference type="SMART" id="SM00147">
    <property type="entry name" value="RasGEF"/>
    <property type="match status" value="1"/>
</dbReference>
<feature type="compositionally biased region" description="Basic residues" evidence="3">
    <location>
        <begin position="1025"/>
        <end position="1036"/>
    </location>
</feature>
<evidence type="ECO:0000256" key="3">
    <source>
        <dbReference type="SAM" id="MobiDB-lite"/>
    </source>
</evidence>
<feature type="compositionally biased region" description="Polar residues" evidence="3">
    <location>
        <begin position="1046"/>
        <end position="1056"/>
    </location>
</feature>
<dbReference type="SUPFAM" id="SSF48366">
    <property type="entry name" value="Ras GEF"/>
    <property type="match status" value="1"/>
</dbReference>
<feature type="region of interest" description="Disordered" evidence="3">
    <location>
        <begin position="1007"/>
        <end position="1086"/>
    </location>
</feature>
<accession>A0A1X2IFZ2</accession>
<feature type="compositionally biased region" description="Polar residues" evidence="3">
    <location>
        <begin position="748"/>
        <end position="781"/>
    </location>
</feature>
<dbReference type="PROSITE" id="PS50212">
    <property type="entry name" value="RASGEF_NTER"/>
    <property type="match status" value="1"/>
</dbReference>
<evidence type="ECO:0000256" key="1">
    <source>
        <dbReference type="ARBA" id="ARBA00022658"/>
    </source>
</evidence>
<reference evidence="6 7" key="1">
    <citation type="submission" date="2016-07" db="EMBL/GenBank/DDBJ databases">
        <title>Pervasive Adenine N6-methylation of Active Genes in Fungi.</title>
        <authorList>
            <consortium name="DOE Joint Genome Institute"/>
            <person name="Mondo S.J."/>
            <person name="Dannebaum R.O."/>
            <person name="Kuo R.C."/>
            <person name="Labutti K."/>
            <person name="Haridas S."/>
            <person name="Kuo A."/>
            <person name="Salamov A."/>
            <person name="Ahrendt S.R."/>
            <person name="Lipzen A."/>
            <person name="Sullivan W."/>
            <person name="Andreopoulos W.B."/>
            <person name="Clum A."/>
            <person name="Lindquist E."/>
            <person name="Daum C."/>
            <person name="Ramamoorthy G.K."/>
            <person name="Gryganskyi A."/>
            <person name="Culley D."/>
            <person name="Magnuson J.K."/>
            <person name="James T.Y."/>
            <person name="O'Malley M.A."/>
            <person name="Stajich J.E."/>
            <person name="Spatafora J.W."/>
            <person name="Visel A."/>
            <person name="Grigoriev I.V."/>
        </authorList>
    </citation>
    <scope>NUCLEOTIDE SEQUENCE [LARGE SCALE GENOMIC DNA]</scope>
    <source>
        <strain evidence="6 7">NRRL 1336</strain>
    </source>
</reference>
<dbReference type="InterPro" id="IPR036964">
    <property type="entry name" value="RASGEF_cat_dom_sf"/>
</dbReference>
<dbReference type="PANTHER" id="PTHR23113">
    <property type="entry name" value="GUANINE NUCLEOTIDE EXCHANGE FACTOR"/>
    <property type="match status" value="1"/>
</dbReference>
<feature type="domain" description="Ras-GEF" evidence="4">
    <location>
        <begin position="1191"/>
        <end position="1522"/>
    </location>
</feature>
<dbReference type="Gene3D" id="1.20.870.10">
    <property type="entry name" value="Son of sevenless (SoS) protein Chain: S domain 1"/>
    <property type="match status" value="1"/>
</dbReference>
<feature type="compositionally biased region" description="Basic and acidic residues" evidence="3">
    <location>
        <begin position="1137"/>
        <end position="1146"/>
    </location>
</feature>
<dbReference type="Gene3D" id="1.10.840.10">
    <property type="entry name" value="Ras guanine-nucleotide exchange factors catalytic domain"/>
    <property type="match status" value="1"/>
</dbReference>
<feature type="compositionally biased region" description="Acidic residues" evidence="3">
    <location>
        <begin position="794"/>
        <end position="821"/>
    </location>
</feature>
<dbReference type="STRING" id="90262.A0A1X2IFZ2"/>
<comment type="caution">
    <text evidence="6">The sequence shown here is derived from an EMBL/GenBank/DDBJ whole genome shotgun (WGS) entry which is preliminary data.</text>
</comment>
<feature type="region of interest" description="Disordered" evidence="3">
    <location>
        <begin position="79"/>
        <end position="102"/>
    </location>
</feature>
<feature type="region of interest" description="Disordered" evidence="3">
    <location>
        <begin position="127"/>
        <end position="148"/>
    </location>
</feature>
<feature type="region of interest" description="Disordered" evidence="3">
    <location>
        <begin position="381"/>
        <end position="424"/>
    </location>
</feature>
<dbReference type="Pfam" id="PF00617">
    <property type="entry name" value="RasGEF"/>
    <property type="match status" value="1"/>
</dbReference>
<dbReference type="EMBL" id="MCGE01000012">
    <property type="protein sequence ID" value="ORZ15818.1"/>
    <property type="molecule type" value="Genomic_DNA"/>
</dbReference>
<keyword evidence="7" id="KW-1185">Reference proteome</keyword>
<evidence type="ECO:0000259" key="4">
    <source>
        <dbReference type="PROSITE" id="PS50009"/>
    </source>
</evidence>
<dbReference type="InterPro" id="IPR001895">
    <property type="entry name" value="RASGEF_cat_dom"/>
</dbReference>
<feature type="region of interest" description="Disordered" evidence="3">
    <location>
        <begin position="659"/>
        <end position="698"/>
    </location>
</feature>
<feature type="compositionally biased region" description="Low complexity" evidence="3">
    <location>
        <begin position="409"/>
        <end position="424"/>
    </location>
</feature>
<name>A0A1X2IFZ2_9FUNG</name>
<feature type="region of interest" description="Disordered" evidence="3">
    <location>
        <begin position="904"/>
        <end position="949"/>
    </location>
</feature>
<evidence type="ECO:0000256" key="2">
    <source>
        <dbReference type="PROSITE-ProRule" id="PRU00168"/>
    </source>
</evidence>